<feature type="transmembrane region" description="Helical" evidence="5">
    <location>
        <begin position="65"/>
        <end position="91"/>
    </location>
</feature>
<sequence length="509" mass="54197">MNHPLNPLSPPPRAGWQAYLPLPPLRLGSGPRLKAQLGFVAAWAAFFVILLVLPQPAGLPPAGRATLAVVAWASLVWMSEAMPVGVSGILIPALLVLAHAVTPFSRAASGFATPVVFLCLAAFIFSAIMQAAGLDRRIALLLLDKLKTRTANGVIWVMFVVNFVLGFLVPAANARAATLLPVVNGIVGLFGDSPRERNAKKAIVIQSLVYGSMISGMCILTAHLPNLVIVGLLQKNLGLPISYRDWFKLQWPYLGMFVLTQLWVQFYFGSRAVRLPGGQAAIAAERAALPPAGVHAKAILAVFAAVAVLWATESWHGLQSEIVALLGLAALFVPGLTGLGWKDIQSRTIWGTLFLLAGALSLSAAISETGLAPWVADWLYRFATGHPWWLALLIVMLGTHVARLAMLSNVAAVTMIAPIMLALAPRLGLHPAAFTLLVCDSDSFAYVLPTQITAAVVAYGSGTFSTADYARVGVVSVLIGIAYGLLVMAPWYAYLGIPVWDATAAWPFH</sequence>
<reference evidence="6 7" key="1">
    <citation type="submission" date="2023-03" db="EMBL/GenBank/DDBJ databases">
        <title>Draft assemblies of triclosan tolerant bacteria isolated from returned activated sludge.</title>
        <authorList>
            <person name="Van Hamelsveld S."/>
        </authorList>
    </citation>
    <scope>NUCLEOTIDE SEQUENCE [LARGE SCALE GENOMIC DNA]</scope>
    <source>
        <strain evidence="6 7">GW210010_S58</strain>
    </source>
</reference>
<dbReference type="EMBL" id="JARJLM010000252">
    <property type="protein sequence ID" value="MDF3834123.1"/>
    <property type="molecule type" value="Genomic_DNA"/>
</dbReference>
<comment type="subcellular location">
    <subcellularLocation>
        <location evidence="1">Membrane</location>
        <topology evidence="1">Multi-pass membrane protein</topology>
    </subcellularLocation>
</comment>
<dbReference type="Pfam" id="PF00939">
    <property type="entry name" value="Na_sulph_symp"/>
    <property type="match status" value="1"/>
</dbReference>
<feature type="transmembrane region" description="Helical" evidence="5">
    <location>
        <begin position="472"/>
        <end position="493"/>
    </location>
</feature>
<feature type="transmembrane region" description="Helical" evidence="5">
    <location>
        <begin position="150"/>
        <end position="168"/>
    </location>
</feature>
<dbReference type="PANTHER" id="PTHR10283">
    <property type="entry name" value="SOLUTE CARRIER FAMILY 13 MEMBER"/>
    <property type="match status" value="1"/>
</dbReference>
<feature type="transmembrane region" description="Helical" evidence="5">
    <location>
        <begin position="348"/>
        <end position="366"/>
    </location>
</feature>
<keyword evidence="7" id="KW-1185">Reference proteome</keyword>
<proteinExistence type="predicted"/>
<feature type="transmembrane region" description="Helical" evidence="5">
    <location>
        <begin position="404"/>
        <end position="423"/>
    </location>
</feature>
<evidence type="ECO:0000256" key="4">
    <source>
        <dbReference type="ARBA" id="ARBA00023136"/>
    </source>
</evidence>
<dbReference type="NCBIfam" id="TIGR00785">
    <property type="entry name" value="dass"/>
    <property type="match status" value="1"/>
</dbReference>
<organism evidence="6 7">
    <name type="scientific">Cupriavidus basilensis</name>
    <dbReference type="NCBI Taxonomy" id="68895"/>
    <lineage>
        <taxon>Bacteria</taxon>
        <taxon>Pseudomonadati</taxon>
        <taxon>Pseudomonadota</taxon>
        <taxon>Betaproteobacteria</taxon>
        <taxon>Burkholderiales</taxon>
        <taxon>Burkholderiaceae</taxon>
        <taxon>Cupriavidus</taxon>
    </lineage>
</organism>
<feature type="transmembrane region" description="Helical" evidence="5">
    <location>
        <begin position="203"/>
        <end position="229"/>
    </location>
</feature>
<dbReference type="Proteomes" id="UP001216674">
    <property type="component" value="Unassembled WGS sequence"/>
</dbReference>
<evidence type="ECO:0000256" key="2">
    <source>
        <dbReference type="ARBA" id="ARBA00022692"/>
    </source>
</evidence>
<feature type="transmembrane region" description="Helical" evidence="5">
    <location>
        <begin position="35"/>
        <end position="53"/>
    </location>
</feature>
<evidence type="ECO:0000313" key="7">
    <source>
        <dbReference type="Proteomes" id="UP001216674"/>
    </source>
</evidence>
<dbReference type="PANTHER" id="PTHR10283:SF82">
    <property type="entry name" value="SOLUTE CARRIER FAMILY 13 MEMBER 2"/>
    <property type="match status" value="1"/>
</dbReference>
<evidence type="ECO:0000256" key="5">
    <source>
        <dbReference type="SAM" id="Phobius"/>
    </source>
</evidence>
<gene>
    <name evidence="6" type="ORF">P3W85_14325</name>
</gene>
<protein>
    <submittedName>
        <fullName evidence="6">DASS family sodium-coupled anion symporter</fullName>
    </submittedName>
</protein>
<feature type="transmembrane region" description="Helical" evidence="5">
    <location>
        <begin position="111"/>
        <end position="129"/>
    </location>
</feature>
<feature type="transmembrane region" description="Helical" evidence="5">
    <location>
        <begin position="249"/>
        <end position="268"/>
    </location>
</feature>
<keyword evidence="4 5" id="KW-0472">Membrane</keyword>
<comment type="caution">
    <text evidence="6">The sequence shown here is derived from an EMBL/GenBank/DDBJ whole genome shotgun (WGS) entry which is preliminary data.</text>
</comment>
<feature type="transmembrane region" description="Helical" evidence="5">
    <location>
        <begin position="443"/>
        <end position="460"/>
    </location>
</feature>
<evidence type="ECO:0000256" key="3">
    <source>
        <dbReference type="ARBA" id="ARBA00022989"/>
    </source>
</evidence>
<keyword evidence="3 5" id="KW-1133">Transmembrane helix</keyword>
<keyword evidence="2 5" id="KW-0812">Transmembrane</keyword>
<dbReference type="RefSeq" id="WP_276265266.1">
    <property type="nucleotide sequence ID" value="NZ_JARJLM010000252.1"/>
</dbReference>
<accession>A0ABT6ANE5</accession>
<dbReference type="InterPro" id="IPR001898">
    <property type="entry name" value="SLC13A/DASS"/>
</dbReference>
<feature type="transmembrane region" description="Helical" evidence="5">
    <location>
        <begin position="378"/>
        <end position="397"/>
    </location>
</feature>
<evidence type="ECO:0000313" key="6">
    <source>
        <dbReference type="EMBL" id="MDF3834123.1"/>
    </source>
</evidence>
<feature type="transmembrane region" description="Helical" evidence="5">
    <location>
        <begin position="289"/>
        <end position="310"/>
    </location>
</feature>
<evidence type="ECO:0000256" key="1">
    <source>
        <dbReference type="ARBA" id="ARBA00004141"/>
    </source>
</evidence>
<name>A0ABT6ANE5_9BURK</name>
<feature type="transmembrane region" description="Helical" evidence="5">
    <location>
        <begin position="322"/>
        <end position="341"/>
    </location>
</feature>